<comment type="caution">
    <text evidence="2">The sequence shown here is derived from an EMBL/GenBank/DDBJ whole genome shotgun (WGS) entry which is preliminary data.</text>
</comment>
<protein>
    <submittedName>
        <fullName evidence="2">Uncharacterized protein</fullName>
    </submittedName>
</protein>
<dbReference type="Gene3D" id="1.25.10.10">
    <property type="entry name" value="Leucine-rich Repeat Variant"/>
    <property type="match status" value="1"/>
</dbReference>
<organism evidence="2 3">
    <name type="scientific">Aduncisulcus paluster</name>
    <dbReference type="NCBI Taxonomy" id="2918883"/>
    <lineage>
        <taxon>Eukaryota</taxon>
        <taxon>Metamonada</taxon>
        <taxon>Carpediemonas-like organisms</taxon>
        <taxon>Aduncisulcus</taxon>
    </lineage>
</organism>
<sequence>MFEAFRNPSADIRKAVVFCLVDLYMPFGNDLNPFLSTLTATQLRLVTVYVQRLRKARKEEQEGSRRHEEKEDQDHQKDEDYESYH</sequence>
<proteinExistence type="predicted"/>
<accession>A0ABQ5KL42</accession>
<evidence type="ECO:0000256" key="1">
    <source>
        <dbReference type="SAM" id="MobiDB-lite"/>
    </source>
</evidence>
<keyword evidence="3" id="KW-1185">Reference proteome</keyword>
<name>A0ABQ5KL42_9EUKA</name>
<dbReference type="EMBL" id="BQXS01010033">
    <property type="protein sequence ID" value="GKT32686.1"/>
    <property type="molecule type" value="Genomic_DNA"/>
</dbReference>
<evidence type="ECO:0000313" key="3">
    <source>
        <dbReference type="Proteomes" id="UP001057375"/>
    </source>
</evidence>
<dbReference type="InterPro" id="IPR011989">
    <property type="entry name" value="ARM-like"/>
</dbReference>
<evidence type="ECO:0000313" key="2">
    <source>
        <dbReference type="EMBL" id="GKT32686.1"/>
    </source>
</evidence>
<feature type="region of interest" description="Disordered" evidence="1">
    <location>
        <begin position="57"/>
        <end position="85"/>
    </location>
</feature>
<reference evidence="2" key="1">
    <citation type="submission" date="2022-03" db="EMBL/GenBank/DDBJ databases">
        <title>Draft genome sequence of Aduncisulcus paluster, a free-living microaerophilic Fornicata.</title>
        <authorList>
            <person name="Yuyama I."/>
            <person name="Kume K."/>
            <person name="Tamura T."/>
            <person name="Inagaki Y."/>
            <person name="Hashimoto T."/>
        </authorList>
    </citation>
    <scope>NUCLEOTIDE SEQUENCE</scope>
    <source>
        <strain evidence="2">NY0171</strain>
    </source>
</reference>
<dbReference type="Proteomes" id="UP001057375">
    <property type="component" value="Unassembled WGS sequence"/>
</dbReference>
<gene>
    <name evidence="2" type="ORF">ADUPG1_006776</name>
</gene>